<keyword evidence="4" id="KW-0245">EGF-like domain</keyword>
<dbReference type="EMBL" id="JAINUG010000011">
    <property type="protein sequence ID" value="KAJ8414882.1"/>
    <property type="molecule type" value="Genomic_DNA"/>
</dbReference>
<dbReference type="PANTHER" id="PTHR22804:SF6">
    <property type="entry name" value="VERSICAN CORE PROTEIN"/>
    <property type="match status" value="1"/>
</dbReference>
<gene>
    <name evidence="16" type="ORF">AAFF_G00024050</name>
</gene>
<comment type="caution">
    <text evidence="16">The sequence shown here is derived from an EMBL/GenBank/DDBJ whole genome shotgun (WGS) entry which is preliminary data.</text>
</comment>
<evidence type="ECO:0000256" key="7">
    <source>
        <dbReference type="ARBA" id="ARBA00022837"/>
    </source>
</evidence>
<evidence type="ECO:0000256" key="2">
    <source>
        <dbReference type="ARBA" id="ARBA00022525"/>
    </source>
</evidence>
<dbReference type="SMART" id="SM00409">
    <property type="entry name" value="IG"/>
    <property type="match status" value="1"/>
</dbReference>
<dbReference type="InterPro" id="IPR016186">
    <property type="entry name" value="C-type_lectin-like/link_sf"/>
</dbReference>
<feature type="compositionally biased region" description="Basic and acidic residues" evidence="13">
    <location>
        <begin position="559"/>
        <end position="569"/>
    </location>
</feature>
<proteinExistence type="predicted"/>
<evidence type="ECO:0000313" key="16">
    <source>
        <dbReference type="EMBL" id="KAJ8414882.1"/>
    </source>
</evidence>
<feature type="disulfide bond" evidence="12">
    <location>
        <begin position="233"/>
        <end position="254"/>
    </location>
</feature>
<dbReference type="InterPro" id="IPR000538">
    <property type="entry name" value="Link_dom"/>
</dbReference>
<evidence type="ECO:0000259" key="14">
    <source>
        <dbReference type="PROSITE" id="PS50835"/>
    </source>
</evidence>
<dbReference type="AlphaFoldDB" id="A0AAD7WZF8"/>
<evidence type="ECO:0000256" key="4">
    <source>
        <dbReference type="ARBA" id="ARBA00022536"/>
    </source>
</evidence>
<feature type="domain" description="Link" evidence="15">
    <location>
        <begin position="187"/>
        <end position="282"/>
    </location>
</feature>
<dbReference type="SUPFAM" id="SSF48726">
    <property type="entry name" value="Immunoglobulin"/>
    <property type="match status" value="1"/>
</dbReference>
<feature type="region of interest" description="Disordered" evidence="13">
    <location>
        <begin position="422"/>
        <end position="483"/>
    </location>
</feature>
<evidence type="ECO:0000256" key="13">
    <source>
        <dbReference type="SAM" id="MobiDB-lite"/>
    </source>
</evidence>
<dbReference type="PANTHER" id="PTHR22804">
    <property type="entry name" value="AGGRECAN/VERSICAN PROTEOGLYCAN"/>
    <property type="match status" value="1"/>
</dbReference>
<dbReference type="GO" id="GO:0002052">
    <property type="term" value="P:positive regulation of neuroblast proliferation"/>
    <property type="evidence" value="ECO:0007669"/>
    <property type="project" value="TreeGrafter"/>
</dbReference>
<dbReference type="CDD" id="cd03517">
    <property type="entry name" value="Link_domain_CSPGs_modules_1_3"/>
    <property type="match status" value="1"/>
</dbReference>
<feature type="compositionally biased region" description="Polar residues" evidence="13">
    <location>
        <begin position="671"/>
        <end position="687"/>
    </location>
</feature>
<keyword evidence="7" id="KW-0106">Calcium</keyword>
<dbReference type="CDD" id="cd03520">
    <property type="entry name" value="Link_domain_CSPGs_modules_2_4"/>
    <property type="match status" value="1"/>
</dbReference>
<dbReference type="PROSITE" id="PS01241">
    <property type="entry name" value="LINK_1"/>
    <property type="match status" value="2"/>
</dbReference>
<evidence type="ECO:0008006" key="18">
    <source>
        <dbReference type="Google" id="ProtNLM"/>
    </source>
</evidence>
<dbReference type="GO" id="GO:0072534">
    <property type="term" value="C:perineuronal net"/>
    <property type="evidence" value="ECO:0007669"/>
    <property type="project" value="TreeGrafter"/>
</dbReference>
<feature type="compositionally biased region" description="Polar residues" evidence="13">
    <location>
        <begin position="422"/>
        <end position="433"/>
    </location>
</feature>
<dbReference type="InterPro" id="IPR003599">
    <property type="entry name" value="Ig_sub"/>
</dbReference>
<dbReference type="GO" id="GO:0005540">
    <property type="term" value="F:hyaluronic acid binding"/>
    <property type="evidence" value="ECO:0007669"/>
    <property type="project" value="InterPro"/>
</dbReference>
<feature type="region of interest" description="Disordered" evidence="13">
    <location>
        <begin position="657"/>
        <end position="723"/>
    </location>
</feature>
<dbReference type="FunFam" id="3.10.100.10:FF:000002">
    <property type="entry name" value="Hyaluronan proteoglycan link protein 1"/>
    <property type="match status" value="1"/>
</dbReference>
<feature type="compositionally biased region" description="Polar residues" evidence="13">
    <location>
        <begin position="580"/>
        <end position="601"/>
    </location>
</feature>
<keyword evidence="9 12" id="KW-1015">Disulfide bond</keyword>
<accession>A0AAD7WZF8</accession>
<dbReference type="PRINTS" id="PR01265">
    <property type="entry name" value="LINKMODULE"/>
</dbReference>
<dbReference type="InterPro" id="IPR013106">
    <property type="entry name" value="Ig_V-set"/>
</dbReference>
<evidence type="ECO:0000256" key="8">
    <source>
        <dbReference type="ARBA" id="ARBA00022974"/>
    </source>
</evidence>
<evidence type="ECO:0000256" key="5">
    <source>
        <dbReference type="ARBA" id="ARBA00022729"/>
    </source>
</evidence>
<dbReference type="SMART" id="SM00445">
    <property type="entry name" value="LINK"/>
    <property type="match status" value="2"/>
</dbReference>
<keyword evidence="5" id="KW-0732">Signal</keyword>
<dbReference type="GO" id="GO:0045202">
    <property type="term" value="C:synapse"/>
    <property type="evidence" value="ECO:0007669"/>
    <property type="project" value="TreeGrafter"/>
</dbReference>
<feature type="disulfide bond" evidence="12">
    <location>
        <begin position="331"/>
        <end position="352"/>
    </location>
</feature>
<evidence type="ECO:0000256" key="3">
    <source>
        <dbReference type="ARBA" id="ARBA00022530"/>
    </source>
</evidence>
<keyword evidence="11" id="KW-0393">Immunoglobulin domain</keyword>
<dbReference type="Gene3D" id="3.10.100.10">
    <property type="entry name" value="Mannose-Binding Protein A, subunit A"/>
    <property type="match status" value="2"/>
</dbReference>
<dbReference type="SMART" id="SM00406">
    <property type="entry name" value="IGv"/>
    <property type="match status" value="1"/>
</dbReference>
<feature type="compositionally biased region" description="Polar residues" evidence="13">
    <location>
        <begin position="764"/>
        <end position="778"/>
    </location>
</feature>
<comment type="subcellular location">
    <subcellularLocation>
        <location evidence="1">Secreted</location>
        <location evidence="1">Extracellular space</location>
        <location evidence="1">Extracellular matrix</location>
    </subcellularLocation>
</comment>
<evidence type="ECO:0000256" key="11">
    <source>
        <dbReference type="ARBA" id="ARBA00023319"/>
    </source>
</evidence>
<dbReference type="Gene3D" id="2.60.40.10">
    <property type="entry name" value="Immunoglobulins"/>
    <property type="match status" value="1"/>
</dbReference>
<dbReference type="GO" id="GO:0005615">
    <property type="term" value="C:extracellular space"/>
    <property type="evidence" value="ECO:0007669"/>
    <property type="project" value="TreeGrafter"/>
</dbReference>
<dbReference type="GO" id="GO:0007417">
    <property type="term" value="P:central nervous system development"/>
    <property type="evidence" value="ECO:0007669"/>
    <property type="project" value="TreeGrafter"/>
</dbReference>
<dbReference type="Pfam" id="PF07686">
    <property type="entry name" value="V-set"/>
    <property type="match status" value="1"/>
</dbReference>
<evidence type="ECO:0000256" key="12">
    <source>
        <dbReference type="PROSITE-ProRule" id="PRU00323"/>
    </source>
</evidence>
<feature type="domain" description="Link" evidence="15">
    <location>
        <begin position="287"/>
        <end position="384"/>
    </location>
</feature>
<dbReference type="PROSITE" id="PS50835">
    <property type="entry name" value="IG_LIKE"/>
    <property type="match status" value="1"/>
</dbReference>
<reference evidence="16" key="1">
    <citation type="journal article" date="2023" name="Science">
        <title>Genome structures resolve the early diversification of teleost fishes.</title>
        <authorList>
            <person name="Parey E."/>
            <person name="Louis A."/>
            <person name="Montfort J."/>
            <person name="Bouchez O."/>
            <person name="Roques C."/>
            <person name="Iampietro C."/>
            <person name="Lluch J."/>
            <person name="Castinel A."/>
            <person name="Donnadieu C."/>
            <person name="Desvignes T."/>
            <person name="Floi Bucao C."/>
            <person name="Jouanno E."/>
            <person name="Wen M."/>
            <person name="Mejri S."/>
            <person name="Dirks R."/>
            <person name="Jansen H."/>
            <person name="Henkel C."/>
            <person name="Chen W.J."/>
            <person name="Zahm M."/>
            <person name="Cabau C."/>
            <person name="Klopp C."/>
            <person name="Thompson A.W."/>
            <person name="Robinson-Rechavi M."/>
            <person name="Braasch I."/>
            <person name="Lecointre G."/>
            <person name="Bobe J."/>
            <person name="Postlethwait J.H."/>
            <person name="Berthelot C."/>
            <person name="Roest Crollius H."/>
            <person name="Guiguen Y."/>
        </authorList>
    </citation>
    <scope>NUCLEOTIDE SEQUENCE</scope>
    <source>
        <strain evidence="16">NC1722</strain>
    </source>
</reference>
<keyword evidence="8" id="KW-0654">Proteoglycan</keyword>
<keyword evidence="6" id="KW-0677">Repeat</keyword>
<feature type="domain" description="Ig-like" evidence="14">
    <location>
        <begin position="74"/>
        <end position="183"/>
    </location>
</feature>
<evidence type="ECO:0000256" key="6">
    <source>
        <dbReference type="ARBA" id="ARBA00022737"/>
    </source>
</evidence>
<name>A0AAD7WZF8_9TELE</name>
<dbReference type="Pfam" id="PF00193">
    <property type="entry name" value="Xlink"/>
    <property type="match status" value="2"/>
</dbReference>
<dbReference type="InterPro" id="IPR016187">
    <property type="entry name" value="CTDL_fold"/>
</dbReference>
<dbReference type="InterPro" id="IPR036179">
    <property type="entry name" value="Ig-like_dom_sf"/>
</dbReference>
<dbReference type="GO" id="GO:0007155">
    <property type="term" value="P:cell adhesion"/>
    <property type="evidence" value="ECO:0007669"/>
    <property type="project" value="InterPro"/>
</dbReference>
<feature type="region of interest" description="Disordered" evidence="13">
    <location>
        <begin position="926"/>
        <end position="947"/>
    </location>
</feature>
<evidence type="ECO:0000313" key="17">
    <source>
        <dbReference type="Proteomes" id="UP001221898"/>
    </source>
</evidence>
<dbReference type="PROSITE" id="PS50963">
    <property type="entry name" value="LINK_2"/>
    <property type="match status" value="2"/>
</dbReference>
<dbReference type="InterPro" id="IPR013783">
    <property type="entry name" value="Ig-like_fold"/>
</dbReference>
<feature type="region of interest" description="Disordered" evidence="13">
    <location>
        <begin position="764"/>
        <end position="784"/>
    </location>
</feature>
<keyword evidence="3" id="KW-0272">Extracellular matrix</keyword>
<dbReference type="GO" id="GO:0010001">
    <property type="term" value="P:glial cell differentiation"/>
    <property type="evidence" value="ECO:0007669"/>
    <property type="project" value="TreeGrafter"/>
</dbReference>
<dbReference type="FunFam" id="3.10.100.10:FF:000011">
    <property type="entry name" value="Aggrecan core protein"/>
    <property type="match status" value="1"/>
</dbReference>
<organism evidence="16 17">
    <name type="scientific">Aldrovandia affinis</name>
    <dbReference type="NCBI Taxonomy" id="143900"/>
    <lineage>
        <taxon>Eukaryota</taxon>
        <taxon>Metazoa</taxon>
        <taxon>Chordata</taxon>
        <taxon>Craniata</taxon>
        <taxon>Vertebrata</taxon>
        <taxon>Euteleostomi</taxon>
        <taxon>Actinopterygii</taxon>
        <taxon>Neopterygii</taxon>
        <taxon>Teleostei</taxon>
        <taxon>Notacanthiformes</taxon>
        <taxon>Halosauridae</taxon>
        <taxon>Aldrovandia</taxon>
    </lineage>
</organism>
<sequence length="1251" mass="134159">MTFLCSIRATGHQLSLDSVVHWSRRLPDPYFWNYKLPKRLKMIFNIKHILWLSCLCSTAVGLVDQLLVMRPVSGSLSGKVVLPCHFSTMPTAAPTFNSTTSTDYLRIKWTKMEDDGENIVLVAQNGVIKLGPAYRGRVSVASHPEVIGDASLTVVKLRASDAGTYRCEVMYGIEDTQDTVALDVRGVVFHYRAKTSRYTLNYQKAVEACQNVGASIATPDQLRSAFEDGFDQCDAGWLADKSVRYPITTPRPGCYGDKLSKPGVRTYGLRNPKETYDVYCYVDRLDGEVYYAPVPSKMTLEEAQEVCKRRNGQLASPAQMHAAWRQGMDRCDYGWLSDGSARHPVSFPRKQCGGGLLGVRTMYRYLNQTGFPLPTLKLGAYCFKGREPVNQTSWVDVSVEGITTVSPRLSSLRPTSPTTVFYSSSTQTVSQSARPAATTDVELEDQSEAQAKGTLEPAITSEPGSPHPSHTPSFFTPGSRSPQELTMGATMEPPSMFSTSMVPPRPRVTDESELFTVSPAITVRVPSEIAATTPLDDIDIDAFLGESSSHIEPVIRGDSLYHKQEDKTNSTETPVRFSTLPPSMSRVTLESGTSWTPDTLQSTYSTSPVAVVDIDGDALQETAEPALDGMRYGDAVTPQPAYTDKVFPIFITSPTSLSQATDEASEPVPGQSPTESSTLESTGSQETRATDITEAQPVSIEAGESVTRPTIQTDLPEESTEFSVGTVTPSILITENPSASAMAALGKTDKTTVEGSTAEITSGLESGLTTKPTGSLSTPRKAPESTYVTLTPAGDVIMTPVANGEASTVERLGTTGTEGLPIGGRSSETPIDEMDRATSAAPVPTVSDTTVTTQTMTSVKADEALIHHVSLTASMTASDSLKTEATTQEGLISTSFPDYDLEIVDELGTAGYVEALPPVPVTPVQEEVGDSQSSTARTATEVASTRPVTVTVPSTIPTDVTESAIPPSELTTGEGPTELQASEEAVHTTTPASTFHTLRTGVTEESTVMKQATAATSFTHEAEGSVMFTTIICETEGAVSITPTAEDITVIPATSVTKPLDRAVTDELRTPSSPRVPEETDTIMSATASPESGLTATKAITTTEAFSQYTSTTSPKQDGKLAIVYKEVSTTAQSEAATPLMPGTSENHTIVSTETESPPVLIESKAVEDTTTDVVIIEESTTSISESYREVIEDKDVTTEIDKEYFTPSSHSVEKATTTPEIALPTARSIQLIIVNVEGNNQSGKPKLFPM</sequence>
<dbReference type="InterPro" id="IPR050691">
    <property type="entry name" value="Hyaluronan_bind_Proteoglycan"/>
</dbReference>
<dbReference type="Proteomes" id="UP001221898">
    <property type="component" value="Unassembled WGS sequence"/>
</dbReference>
<keyword evidence="17" id="KW-1185">Reference proteome</keyword>
<dbReference type="InterPro" id="IPR007110">
    <property type="entry name" value="Ig-like_dom"/>
</dbReference>
<feature type="region of interest" description="Disordered" evidence="13">
    <location>
        <begin position="559"/>
        <end position="601"/>
    </location>
</feature>
<comment type="caution">
    <text evidence="12">Lacks conserved residue(s) required for the propagation of feature annotation.</text>
</comment>
<dbReference type="SUPFAM" id="SSF56436">
    <property type="entry name" value="C-type lectin-like"/>
    <property type="match status" value="2"/>
</dbReference>
<keyword evidence="10" id="KW-0325">Glycoprotein</keyword>
<evidence type="ECO:0000256" key="9">
    <source>
        <dbReference type="ARBA" id="ARBA00023157"/>
    </source>
</evidence>
<feature type="region of interest" description="Disordered" evidence="13">
    <location>
        <begin position="1138"/>
        <end position="1158"/>
    </location>
</feature>
<evidence type="ECO:0000256" key="1">
    <source>
        <dbReference type="ARBA" id="ARBA00004498"/>
    </source>
</evidence>
<dbReference type="GO" id="GO:0001501">
    <property type="term" value="P:skeletal system development"/>
    <property type="evidence" value="ECO:0007669"/>
    <property type="project" value="TreeGrafter"/>
</dbReference>
<evidence type="ECO:0000256" key="10">
    <source>
        <dbReference type="ARBA" id="ARBA00023180"/>
    </source>
</evidence>
<feature type="compositionally biased region" description="Polar residues" evidence="13">
    <location>
        <begin position="930"/>
        <end position="943"/>
    </location>
</feature>
<keyword evidence="2" id="KW-0964">Secreted</keyword>
<evidence type="ECO:0000259" key="15">
    <source>
        <dbReference type="PROSITE" id="PS50963"/>
    </source>
</evidence>
<protein>
    <recommendedName>
        <fullName evidence="18">Versican core protein-like</fullName>
    </recommendedName>
</protein>
<feature type="compositionally biased region" description="Polar residues" evidence="13">
    <location>
        <begin position="468"/>
        <end position="483"/>
    </location>
</feature>
<feature type="compositionally biased region" description="Polar residues" evidence="13">
    <location>
        <begin position="1144"/>
        <end position="1156"/>
    </location>
</feature>